<feature type="compositionally biased region" description="Low complexity" evidence="1">
    <location>
        <begin position="442"/>
        <end position="453"/>
    </location>
</feature>
<dbReference type="AlphaFoldDB" id="A0ABD3Q0V1"/>
<sequence length="476" mass="50150">MNPSNSNDATMKLSKQANASLRSRATLAALGGVLYGMIHAEAFANPYTSFISQSPSSLNPFRIISSLDASNHPDDTNKSSSDEVNPFTSLTHPLLSAAAPLVLSASLLFAPPVLSPTTQAIIEPANAATPTTAVSPTATAIDIDLKSLPSLTRKAIVNRDAISKYLIESAQSLQPILRILSESDTVTVTPPKDVKGAINSLLGGEAQFVINNDNLVDVRVESVPGVIIVRVINPNLPRLPFLKDGTAAMEFVDKIVDVAPKELERAAEEVQAIEKFLTWGAPETKPVTFGGSSLGKFLSSKFVYGGKTVSLGALGDLTNSEVVLGSLGVGIAGAYGASYAYYVYLREEAEKDAEEKKAAAAAKKKVKAAVKVEAPVVEKVEMKESVKEAKPEEASPVVVKDVVEGEAAPVDKAEVKEKEAEAKAVEVKYAVEDGYTAAAAASTATAGENAGSTIATEPPKKMRKRDAIKKIFGQKD</sequence>
<gene>
    <name evidence="2" type="ORF">HJC23_000788</name>
</gene>
<proteinExistence type="predicted"/>
<evidence type="ECO:0000313" key="3">
    <source>
        <dbReference type="Proteomes" id="UP001516023"/>
    </source>
</evidence>
<dbReference type="Proteomes" id="UP001516023">
    <property type="component" value="Unassembled WGS sequence"/>
</dbReference>
<keyword evidence="3" id="KW-1185">Reference proteome</keyword>
<protein>
    <submittedName>
        <fullName evidence="2">Uncharacterized protein</fullName>
    </submittedName>
</protein>
<evidence type="ECO:0000256" key="1">
    <source>
        <dbReference type="SAM" id="MobiDB-lite"/>
    </source>
</evidence>
<evidence type="ECO:0000313" key="2">
    <source>
        <dbReference type="EMBL" id="KAL3793246.1"/>
    </source>
</evidence>
<organism evidence="2 3">
    <name type="scientific">Cyclotella cryptica</name>
    <dbReference type="NCBI Taxonomy" id="29204"/>
    <lineage>
        <taxon>Eukaryota</taxon>
        <taxon>Sar</taxon>
        <taxon>Stramenopiles</taxon>
        <taxon>Ochrophyta</taxon>
        <taxon>Bacillariophyta</taxon>
        <taxon>Coscinodiscophyceae</taxon>
        <taxon>Thalassiosirophycidae</taxon>
        <taxon>Stephanodiscales</taxon>
        <taxon>Stephanodiscaceae</taxon>
        <taxon>Cyclotella</taxon>
    </lineage>
</organism>
<feature type="region of interest" description="Disordered" evidence="1">
    <location>
        <begin position="442"/>
        <end position="465"/>
    </location>
</feature>
<accession>A0ABD3Q0V1</accession>
<name>A0ABD3Q0V1_9STRA</name>
<comment type="caution">
    <text evidence="2">The sequence shown here is derived from an EMBL/GenBank/DDBJ whole genome shotgun (WGS) entry which is preliminary data.</text>
</comment>
<dbReference type="EMBL" id="JABMIG020000093">
    <property type="protein sequence ID" value="KAL3793246.1"/>
    <property type="molecule type" value="Genomic_DNA"/>
</dbReference>
<reference evidence="2 3" key="1">
    <citation type="journal article" date="2020" name="G3 (Bethesda)">
        <title>Improved Reference Genome for Cyclotella cryptica CCMP332, a Model for Cell Wall Morphogenesis, Salinity Adaptation, and Lipid Production in Diatoms (Bacillariophyta).</title>
        <authorList>
            <person name="Roberts W.R."/>
            <person name="Downey K.M."/>
            <person name="Ruck E.C."/>
            <person name="Traller J.C."/>
            <person name="Alverson A.J."/>
        </authorList>
    </citation>
    <scope>NUCLEOTIDE SEQUENCE [LARGE SCALE GENOMIC DNA]</scope>
    <source>
        <strain evidence="2 3">CCMP332</strain>
    </source>
</reference>